<name>A0A481Z0U8_9VIRU</name>
<evidence type="ECO:0000313" key="2">
    <source>
        <dbReference type="EMBL" id="QBK88414.1"/>
    </source>
</evidence>
<keyword evidence="1" id="KW-0472">Membrane</keyword>
<dbReference type="EMBL" id="MK500389">
    <property type="protein sequence ID" value="QBK88414.1"/>
    <property type="molecule type" value="Genomic_DNA"/>
</dbReference>
<organism evidence="2">
    <name type="scientific">Mimivirus LCMiAC01</name>
    <dbReference type="NCBI Taxonomy" id="2506608"/>
    <lineage>
        <taxon>Viruses</taxon>
        <taxon>Varidnaviria</taxon>
        <taxon>Bamfordvirae</taxon>
        <taxon>Nucleocytoviricota</taxon>
        <taxon>Megaviricetes</taxon>
        <taxon>Imitervirales</taxon>
        <taxon>Mimiviridae</taxon>
        <taxon>Klosneuvirinae</taxon>
    </lineage>
</organism>
<keyword evidence="1" id="KW-0812">Transmembrane</keyword>
<sequence length="61" mass="7312">MENIGTYLIILCLGIMFGLLIICILYSYISEPLERYDDDTYNDNFYYNYYADEHSEHSEHT</sequence>
<proteinExistence type="predicted"/>
<feature type="transmembrane region" description="Helical" evidence="1">
    <location>
        <begin position="7"/>
        <end position="29"/>
    </location>
</feature>
<accession>A0A481Z0U8</accession>
<reference evidence="2" key="1">
    <citation type="journal article" date="2019" name="MBio">
        <title>Virus Genomes from Deep Sea Sediments Expand the Ocean Megavirome and Support Independent Origins of Viral Gigantism.</title>
        <authorList>
            <person name="Backstrom D."/>
            <person name="Yutin N."/>
            <person name="Jorgensen S.L."/>
            <person name="Dharamshi J."/>
            <person name="Homa F."/>
            <person name="Zaremba-Niedwiedzka K."/>
            <person name="Spang A."/>
            <person name="Wolf Y.I."/>
            <person name="Koonin E.V."/>
            <person name="Ettema T.J."/>
        </authorList>
    </citation>
    <scope>NUCLEOTIDE SEQUENCE</scope>
</reference>
<gene>
    <name evidence="2" type="ORF">LCMiAC01_00780</name>
</gene>
<evidence type="ECO:0000256" key="1">
    <source>
        <dbReference type="SAM" id="Phobius"/>
    </source>
</evidence>
<keyword evidence="1" id="KW-1133">Transmembrane helix</keyword>
<protein>
    <submittedName>
        <fullName evidence="2">Uncharacterized protein</fullName>
    </submittedName>
</protein>